<dbReference type="InterPro" id="IPR036837">
    <property type="entry name" value="Cation_efflux_CTD_sf"/>
</dbReference>
<comment type="similarity">
    <text evidence="2">Belongs to the cation diffusion facilitator (CDF) transporter (TC 2.A.4) family.</text>
</comment>
<dbReference type="InterPro" id="IPR002524">
    <property type="entry name" value="Cation_efflux"/>
</dbReference>
<feature type="domain" description="Cation efflux protein transmembrane" evidence="8">
    <location>
        <begin position="18"/>
        <end position="208"/>
    </location>
</feature>
<name>A0A1C6J4X0_9FIRM</name>
<evidence type="ECO:0000256" key="5">
    <source>
        <dbReference type="ARBA" id="ARBA00022989"/>
    </source>
</evidence>
<evidence type="ECO:0000256" key="7">
    <source>
        <dbReference type="SAM" id="Phobius"/>
    </source>
</evidence>
<keyword evidence="4 7" id="KW-0812">Transmembrane</keyword>
<dbReference type="PANTHER" id="PTHR43840:SF15">
    <property type="entry name" value="MITOCHONDRIAL METAL TRANSPORTER 1-RELATED"/>
    <property type="match status" value="1"/>
</dbReference>
<dbReference type="Gene3D" id="3.30.70.1350">
    <property type="entry name" value="Cation efflux protein, cytoplasmic domain"/>
    <property type="match status" value="1"/>
</dbReference>
<dbReference type="PANTHER" id="PTHR43840">
    <property type="entry name" value="MITOCHONDRIAL METAL TRANSPORTER 1-RELATED"/>
    <property type="match status" value="1"/>
</dbReference>
<dbReference type="NCBIfam" id="TIGR01297">
    <property type="entry name" value="CDF"/>
    <property type="match status" value="1"/>
</dbReference>
<dbReference type="InterPro" id="IPR027470">
    <property type="entry name" value="Cation_efflux_CTD"/>
</dbReference>
<keyword evidence="3" id="KW-0813">Transport</keyword>
<evidence type="ECO:0000256" key="6">
    <source>
        <dbReference type="ARBA" id="ARBA00023136"/>
    </source>
</evidence>
<keyword evidence="6 7" id="KW-0472">Membrane</keyword>
<dbReference type="InterPro" id="IPR058533">
    <property type="entry name" value="Cation_efflux_TM"/>
</dbReference>
<dbReference type="Pfam" id="PF01545">
    <property type="entry name" value="Cation_efflux"/>
    <property type="match status" value="1"/>
</dbReference>
<reference evidence="10" key="1">
    <citation type="submission" date="2015-09" db="EMBL/GenBank/DDBJ databases">
        <authorList>
            <consortium name="Pathogen Informatics"/>
        </authorList>
    </citation>
    <scope>NUCLEOTIDE SEQUENCE</scope>
    <source>
        <strain evidence="10">2789STDY5834896</strain>
    </source>
</reference>
<gene>
    <name evidence="10" type="primary">fieF_2</name>
    <name evidence="10" type="ORF">SAMEA3545359_01914</name>
</gene>
<dbReference type="EMBL" id="FMHG01000001">
    <property type="protein sequence ID" value="SCJ77051.1"/>
    <property type="molecule type" value="Genomic_DNA"/>
</dbReference>
<evidence type="ECO:0000256" key="1">
    <source>
        <dbReference type="ARBA" id="ARBA00004141"/>
    </source>
</evidence>
<feature type="domain" description="Cation efflux protein cytoplasmic" evidence="9">
    <location>
        <begin position="216"/>
        <end position="292"/>
    </location>
</feature>
<evidence type="ECO:0000256" key="3">
    <source>
        <dbReference type="ARBA" id="ARBA00022448"/>
    </source>
</evidence>
<evidence type="ECO:0000259" key="8">
    <source>
        <dbReference type="Pfam" id="PF01545"/>
    </source>
</evidence>
<dbReference type="SUPFAM" id="SSF161111">
    <property type="entry name" value="Cation efflux protein transmembrane domain-like"/>
    <property type="match status" value="1"/>
</dbReference>
<dbReference type="GO" id="GO:0008324">
    <property type="term" value="F:monoatomic cation transmembrane transporter activity"/>
    <property type="evidence" value="ECO:0007669"/>
    <property type="project" value="InterPro"/>
</dbReference>
<feature type="transmembrane region" description="Helical" evidence="7">
    <location>
        <begin position="12"/>
        <end position="33"/>
    </location>
</feature>
<protein>
    <submittedName>
        <fullName evidence="10">Ferrous-iron efflux pump FieF</fullName>
    </submittedName>
</protein>
<evidence type="ECO:0000259" key="9">
    <source>
        <dbReference type="Pfam" id="PF16916"/>
    </source>
</evidence>
<dbReference type="InterPro" id="IPR050291">
    <property type="entry name" value="CDF_Transporter"/>
</dbReference>
<organism evidence="10">
    <name type="scientific">uncultured Anaerotruncus sp</name>
    <dbReference type="NCBI Taxonomy" id="905011"/>
    <lineage>
        <taxon>Bacteria</taxon>
        <taxon>Bacillati</taxon>
        <taxon>Bacillota</taxon>
        <taxon>Clostridia</taxon>
        <taxon>Eubacteriales</taxon>
        <taxon>Oscillospiraceae</taxon>
        <taxon>Anaerotruncus</taxon>
        <taxon>environmental samples</taxon>
    </lineage>
</organism>
<proteinExistence type="inferred from homology"/>
<sequence>MKQQRSGQQLAMHVSAVTIGWNLVLSAGKLAAGLLARSGAMVSDAVHSASDVFSTVIVMVGVKMAGKAPDDDHPYGHERLECVAALLLAAVLFATGLGIGVSGCQKIFSGAAGSLAVPGALALWAAVLSVIIKEAMYWYTRAAAKKLSSSALMADAWHHRSDALSSVGSFAGILGARLGLPVLDPIASVLICLFILKAAIDIFREAIAKMTDRACDEQVQCQLRQKIGAQPGVSGVDRLSTRLFGDRVYVDVEISAPGQQTLQQAHDTARQVHDMVEREFPQVKHCMVHVNPAAD</sequence>
<evidence type="ECO:0000256" key="4">
    <source>
        <dbReference type="ARBA" id="ARBA00022692"/>
    </source>
</evidence>
<dbReference type="InterPro" id="IPR027469">
    <property type="entry name" value="Cation_efflux_TMD_sf"/>
</dbReference>
<evidence type="ECO:0000313" key="10">
    <source>
        <dbReference type="EMBL" id="SCJ77051.1"/>
    </source>
</evidence>
<dbReference type="Pfam" id="PF16916">
    <property type="entry name" value="ZT_dimer"/>
    <property type="match status" value="1"/>
</dbReference>
<accession>A0A1C6J4X0</accession>
<dbReference type="GO" id="GO:0016020">
    <property type="term" value="C:membrane"/>
    <property type="evidence" value="ECO:0007669"/>
    <property type="project" value="UniProtKB-SubCell"/>
</dbReference>
<comment type="subcellular location">
    <subcellularLocation>
        <location evidence="1">Membrane</location>
        <topology evidence="1">Multi-pass membrane protein</topology>
    </subcellularLocation>
</comment>
<dbReference type="SUPFAM" id="SSF160240">
    <property type="entry name" value="Cation efflux protein cytoplasmic domain-like"/>
    <property type="match status" value="1"/>
</dbReference>
<feature type="transmembrane region" description="Helical" evidence="7">
    <location>
        <begin position="107"/>
        <end position="132"/>
    </location>
</feature>
<keyword evidence="5 7" id="KW-1133">Transmembrane helix</keyword>
<dbReference type="AlphaFoldDB" id="A0A1C6J4X0"/>
<feature type="transmembrane region" description="Helical" evidence="7">
    <location>
        <begin position="83"/>
        <end position="101"/>
    </location>
</feature>
<evidence type="ECO:0000256" key="2">
    <source>
        <dbReference type="ARBA" id="ARBA00008114"/>
    </source>
</evidence>
<feature type="transmembrane region" description="Helical" evidence="7">
    <location>
        <begin position="186"/>
        <end position="203"/>
    </location>
</feature>
<dbReference type="FunFam" id="1.20.1510.10:FF:000006">
    <property type="entry name" value="Divalent cation efflux transporter"/>
    <property type="match status" value="1"/>
</dbReference>
<dbReference type="Gene3D" id="1.20.1510.10">
    <property type="entry name" value="Cation efflux protein transmembrane domain"/>
    <property type="match status" value="1"/>
</dbReference>